<organism evidence="2">
    <name type="scientific">marine metagenome</name>
    <dbReference type="NCBI Taxonomy" id="408172"/>
    <lineage>
        <taxon>unclassified sequences</taxon>
        <taxon>metagenomes</taxon>
        <taxon>ecological metagenomes</taxon>
    </lineage>
</organism>
<name>A0A381YHH1_9ZZZZ</name>
<dbReference type="InterPro" id="IPR041657">
    <property type="entry name" value="HTH_17"/>
</dbReference>
<reference evidence="2" key="1">
    <citation type="submission" date="2018-05" db="EMBL/GenBank/DDBJ databases">
        <authorList>
            <person name="Lanie J.A."/>
            <person name="Ng W.-L."/>
            <person name="Kazmierczak K.M."/>
            <person name="Andrzejewski T.M."/>
            <person name="Davidsen T.M."/>
            <person name="Wayne K.J."/>
            <person name="Tettelin H."/>
            <person name="Glass J.I."/>
            <person name="Rusch D."/>
            <person name="Podicherti R."/>
            <person name="Tsui H.-C.T."/>
            <person name="Winkler M.E."/>
        </authorList>
    </citation>
    <scope>NUCLEOTIDE SEQUENCE</scope>
</reference>
<evidence type="ECO:0000313" key="2">
    <source>
        <dbReference type="EMBL" id="SVA76454.1"/>
    </source>
</evidence>
<dbReference type="GO" id="GO:0003677">
    <property type="term" value="F:DNA binding"/>
    <property type="evidence" value="ECO:0007669"/>
    <property type="project" value="InterPro"/>
</dbReference>
<dbReference type="EMBL" id="UINC01018244">
    <property type="protein sequence ID" value="SVA76454.1"/>
    <property type="molecule type" value="Genomic_DNA"/>
</dbReference>
<dbReference type="NCBIfam" id="TIGR01764">
    <property type="entry name" value="excise"/>
    <property type="match status" value="1"/>
</dbReference>
<dbReference type="InterPro" id="IPR010093">
    <property type="entry name" value="SinI_DNA-bd"/>
</dbReference>
<feature type="domain" description="Helix-turn-helix" evidence="1">
    <location>
        <begin position="4"/>
        <end position="53"/>
    </location>
</feature>
<proteinExistence type="predicted"/>
<evidence type="ECO:0000259" key="1">
    <source>
        <dbReference type="Pfam" id="PF12728"/>
    </source>
</evidence>
<accession>A0A381YHH1</accession>
<sequence>MKKLLKPKEAAFILNVNYRKVLDLIASGEIQAYKLGNKYRISEISIFNYLENCKYQSAWIK</sequence>
<dbReference type="AlphaFoldDB" id="A0A381YHH1"/>
<dbReference type="Pfam" id="PF12728">
    <property type="entry name" value="HTH_17"/>
    <property type="match status" value="1"/>
</dbReference>
<protein>
    <recommendedName>
        <fullName evidence="1">Helix-turn-helix domain-containing protein</fullName>
    </recommendedName>
</protein>
<gene>
    <name evidence="2" type="ORF">METZ01_LOCUS129308</name>
</gene>